<protein>
    <submittedName>
        <fullName evidence="1">Uncharacterized protein</fullName>
    </submittedName>
</protein>
<gene>
    <name evidence="1" type="ORF">Bhyg_04120</name>
</gene>
<reference evidence="1" key="1">
    <citation type="submission" date="2022-07" db="EMBL/GenBank/DDBJ databases">
        <authorList>
            <person name="Trinca V."/>
            <person name="Uliana J.V.C."/>
            <person name="Torres T.T."/>
            <person name="Ward R.J."/>
            <person name="Monesi N."/>
        </authorList>
    </citation>
    <scope>NUCLEOTIDE SEQUENCE</scope>
    <source>
        <strain evidence="1">HSMRA1968</strain>
        <tissue evidence="1">Whole embryos</tissue>
    </source>
</reference>
<evidence type="ECO:0000313" key="2">
    <source>
        <dbReference type="Proteomes" id="UP001151699"/>
    </source>
</evidence>
<dbReference type="AlphaFoldDB" id="A0A9Q0NEL5"/>
<name>A0A9Q0NEL5_9DIPT</name>
<accession>A0A9Q0NEL5</accession>
<organism evidence="1 2">
    <name type="scientific">Pseudolycoriella hygida</name>
    <dbReference type="NCBI Taxonomy" id="35572"/>
    <lineage>
        <taxon>Eukaryota</taxon>
        <taxon>Metazoa</taxon>
        <taxon>Ecdysozoa</taxon>
        <taxon>Arthropoda</taxon>
        <taxon>Hexapoda</taxon>
        <taxon>Insecta</taxon>
        <taxon>Pterygota</taxon>
        <taxon>Neoptera</taxon>
        <taxon>Endopterygota</taxon>
        <taxon>Diptera</taxon>
        <taxon>Nematocera</taxon>
        <taxon>Sciaroidea</taxon>
        <taxon>Sciaridae</taxon>
        <taxon>Pseudolycoriella</taxon>
    </lineage>
</organism>
<evidence type="ECO:0000313" key="1">
    <source>
        <dbReference type="EMBL" id="KAJ6648888.1"/>
    </source>
</evidence>
<dbReference type="Proteomes" id="UP001151699">
    <property type="component" value="Chromosome A"/>
</dbReference>
<sequence>MKIVLNGEFNLAWKLIKSKVRYCGSETSGADLVQALNVQICYKGFTLKYTFRVKNIQMTSQYFVVVIELVFVGNVNAWKNVATLNKDSISSGGVAINKW</sequence>
<comment type="caution">
    <text evidence="1">The sequence shown here is derived from an EMBL/GenBank/DDBJ whole genome shotgun (WGS) entry which is preliminary data.</text>
</comment>
<keyword evidence="2" id="KW-1185">Reference proteome</keyword>
<dbReference type="EMBL" id="WJQU01000001">
    <property type="protein sequence ID" value="KAJ6648888.1"/>
    <property type="molecule type" value="Genomic_DNA"/>
</dbReference>
<proteinExistence type="predicted"/>